<dbReference type="PANTHER" id="PTHR15555:SF0">
    <property type="entry name" value="ZINC FINGER HIT DOMAIN-CONTAINING PROTEIN 2"/>
    <property type="match status" value="1"/>
</dbReference>
<sequence length="95" mass="11315">MVNGVRSQCAFCSVLQENLYVCPRCQLNYCSLRCYRNEKHRECSEDFYRRCVETELKNTKYLNNSKHIPKTFEQFMNDFNPSGGSSSNERKCCFW</sequence>
<dbReference type="EMBL" id="UYRR01015896">
    <property type="protein sequence ID" value="VDK28137.1"/>
    <property type="molecule type" value="Genomic_DNA"/>
</dbReference>
<accession>A0A0M3JHP3</accession>
<keyword evidence="1" id="KW-0479">Metal-binding</keyword>
<dbReference type="WBParaSite" id="ASIM_0000715701-mRNA-1">
    <property type="protein sequence ID" value="ASIM_0000715701-mRNA-1"/>
    <property type="gene ID" value="ASIM_0000715701"/>
</dbReference>
<feature type="domain" description="HIT-type" evidence="2">
    <location>
        <begin position="9"/>
        <end position="43"/>
    </location>
</feature>
<protein>
    <submittedName>
        <fullName evidence="5">HIT-type domain-containing protein</fullName>
    </submittedName>
</protein>
<dbReference type="AlphaFoldDB" id="A0A0M3JHP3"/>
<dbReference type="PROSITE" id="PS51083">
    <property type="entry name" value="ZF_HIT"/>
    <property type="match status" value="1"/>
</dbReference>
<dbReference type="PANTHER" id="PTHR15555">
    <property type="entry name" value="ZINC FINGER HIT DOMAIN CONTAINING PROTEIN 2 PROTEIN FON -RELATED"/>
    <property type="match status" value="1"/>
</dbReference>
<evidence type="ECO:0000313" key="5">
    <source>
        <dbReference type="WBParaSite" id="ASIM_0000715701-mRNA-1"/>
    </source>
</evidence>
<reference evidence="3 4" key="2">
    <citation type="submission" date="2018-11" db="EMBL/GenBank/DDBJ databases">
        <authorList>
            <consortium name="Pathogen Informatics"/>
        </authorList>
    </citation>
    <scope>NUCLEOTIDE SEQUENCE [LARGE SCALE GENOMIC DNA]</scope>
</reference>
<gene>
    <name evidence="3" type="ORF">ASIM_LOCUS6929</name>
</gene>
<dbReference type="Gene3D" id="3.30.60.190">
    <property type="match status" value="1"/>
</dbReference>
<name>A0A0M3JHP3_ANISI</name>
<organism evidence="5">
    <name type="scientific">Anisakis simplex</name>
    <name type="common">Herring worm</name>
    <dbReference type="NCBI Taxonomy" id="6269"/>
    <lineage>
        <taxon>Eukaryota</taxon>
        <taxon>Metazoa</taxon>
        <taxon>Ecdysozoa</taxon>
        <taxon>Nematoda</taxon>
        <taxon>Chromadorea</taxon>
        <taxon>Rhabditida</taxon>
        <taxon>Spirurina</taxon>
        <taxon>Ascaridomorpha</taxon>
        <taxon>Ascaridoidea</taxon>
        <taxon>Anisakidae</taxon>
        <taxon>Anisakis</taxon>
        <taxon>Anisakis simplex complex</taxon>
    </lineage>
</organism>
<dbReference type="GO" id="GO:0008270">
    <property type="term" value="F:zinc ion binding"/>
    <property type="evidence" value="ECO:0007669"/>
    <property type="project" value="UniProtKB-UniRule"/>
</dbReference>
<keyword evidence="1" id="KW-0863">Zinc-finger</keyword>
<evidence type="ECO:0000256" key="1">
    <source>
        <dbReference type="PROSITE-ProRule" id="PRU00453"/>
    </source>
</evidence>
<keyword evidence="1" id="KW-0862">Zinc</keyword>
<dbReference type="SUPFAM" id="SSF144232">
    <property type="entry name" value="HIT/MYND zinc finger-like"/>
    <property type="match status" value="1"/>
</dbReference>
<evidence type="ECO:0000313" key="4">
    <source>
        <dbReference type="Proteomes" id="UP000267096"/>
    </source>
</evidence>
<dbReference type="OrthoDB" id="5994at2759"/>
<proteinExistence type="predicted"/>
<evidence type="ECO:0000259" key="2">
    <source>
        <dbReference type="PROSITE" id="PS51083"/>
    </source>
</evidence>
<dbReference type="Pfam" id="PF04438">
    <property type="entry name" value="zf-HIT"/>
    <property type="match status" value="1"/>
</dbReference>
<dbReference type="InterPro" id="IPR007529">
    <property type="entry name" value="Znf_HIT"/>
</dbReference>
<dbReference type="InterPro" id="IPR039646">
    <property type="entry name" value="ZNHIT2"/>
</dbReference>
<reference evidence="5" key="1">
    <citation type="submission" date="2017-02" db="UniProtKB">
        <authorList>
            <consortium name="WormBaseParasite"/>
        </authorList>
    </citation>
    <scope>IDENTIFICATION</scope>
</reference>
<evidence type="ECO:0000313" key="3">
    <source>
        <dbReference type="EMBL" id="VDK28137.1"/>
    </source>
</evidence>
<keyword evidence="4" id="KW-1185">Reference proteome</keyword>
<dbReference type="Proteomes" id="UP000267096">
    <property type="component" value="Unassembled WGS sequence"/>
</dbReference>